<dbReference type="AlphaFoldDB" id="A0A225NVK6"/>
<dbReference type="OrthoDB" id="9801841at2"/>
<reference evidence="2 3" key="1">
    <citation type="submission" date="2013-04" db="EMBL/GenBank/DDBJ databases">
        <title>Oceanicola sp. 22II1-22F33 Genome Sequencing.</title>
        <authorList>
            <person name="Lai Q."/>
            <person name="Li G."/>
            <person name="Shao Z."/>
        </authorList>
    </citation>
    <scope>NUCLEOTIDE SEQUENCE [LARGE SCALE GENOMIC DNA]</scope>
    <source>
        <strain evidence="2 3">22II1-22F33</strain>
    </source>
</reference>
<accession>A0A225NVK6</accession>
<feature type="signal peptide" evidence="1">
    <location>
        <begin position="1"/>
        <end position="36"/>
    </location>
</feature>
<sequence>MKAVTMPCPTRFRRPFHAALALCALALALVPPPLRAQGLIDTGLLRVDDLADCRALSRIFEGRESGGQWLIGSDIELFGLPNARRPFTRLNQSFERVSCYGQVGEGDGGRVFVATEGGLCGWVTRRALLDLHRSSALSPFERRQEAICETPQAMTFADFCANLPSLTASAEAACKGVPQGLRAKGVLMGSTETALSEPYPFLTAPTGGVERAARIFFSVLEIHDVAPGDNGSVMVLTGDGEGQMFGWIDLEAMALWPTRLGLFYDPQARGAMFQRLRDLVRNWREGRPEPDILAGLPPAQLVDYIHGGLQLLSYPIIRTVDPSRDPLAPDPNDTSYHEVIFLGQTGTGSASQLMSQSALARQVEALQQVNVMIVTDTTESMRPYLPLIRDGMAEFIRDYGQRSLDAANRIPDLRLSVVAYSDFLDPSRTGLDDPIRTEELMPPTRIGPGFDVSGPLAAITAHPGLDDPVGLRDESALEAVAQLAQGFETGRAWFEDGPRIILHIADHGSRPGVAPKSVLERLAGLNTYYVPIAILTDDQGDPQATMSRERFMAQATDMMAPLVQGTAGPSDVARIDFQEAESRTPEVVRDQLELVLSEVIQAVTSLRGQILGDELAQTSARAQDLASSRVILDERLLADRGLDPDAGEPIVQAATGFAPLQTRVDGLSQPVDWTYTVSLEPGQARFLRQNFEAMCGLVGSPEQRSAFRQLIVQLAEAFSGDTAQSNDDVRAILSDLRALPGADRSFLAQPPEVLLSRADSTDPAIIEELRRDVCWISYHLGNMDARIYARPDQLQWTGREFALKPGEEVIRRLYRYKPVVGAETVYLPSFFFVLPSIVEDQPEADEACEFFCN</sequence>
<proteinExistence type="predicted"/>
<evidence type="ECO:0000256" key="1">
    <source>
        <dbReference type="SAM" id="SignalP"/>
    </source>
</evidence>
<dbReference type="SUPFAM" id="SSF53300">
    <property type="entry name" value="vWA-like"/>
    <property type="match status" value="1"/>
</dbReference>
<name>A0A225NVK6_9RHOB</name>
<comment type="caution">
    <text evidence="2">The sequence shown here is derived from an EMBL/GenBank/DDBJ whole genome shotgun (WGS) entry which is preliminary data.</text>
</comment>
<protein>
    <recommendedName>
        <fullName evidence="4">VWFA domain-containing protein</fullName>
    </recommendedName>
</protein>
<evidence type="ECO:0008006" key="4">
    <source>
        <dbReference type="Google" id="ProtNLM"/>
    </source>
</evidence>
<dbReference type="Proteomes" id="UP000215377">
    <property type="component" value="Unassembled WGS sequence"/>
</dbReference>
<keyword evidence="3" id="KW-1185">Reference proteome</keyword>
<organism evidence="2 3">
    <name type="scientific">Marinibacterium profundimaris</name>
    <dbReference type="NCBI Taxonomy" id="1679460"/>
    <lineage>
        <taxon>Bacteria</taxon>
        <taxon>Pseudomonadati</taxon>
        <taxon>Pseudomonadota</taxon>
        <taxon>Alphaproteobacteria</taxon>
        <taxon>Rhodobacterales</taxon>
        <taxon>Paracoccaceae</taxon>
        <taxon>Marinibacterium</taxon>
    </lineage>
</organism>
<dbReference type="RefSeq" id="WP_088647952.1">
    <property type="nucleotide sequence ID" value="NZ_AQQR01000001.1"/>
</dbReference>
<feature type="chain" id="PRO_5012443325" description="VWFA domain-containing protein" evidence="1">
    <location>
        <begin position="37"/>
        <end position="853"/>
    </location>
</feature>
<keyword evidence="1" id="KW-0732">Signal</keyword>
<gene>
    <name evidence="2" type="ORF">ATO3_01075</name>
</gene>
<dbReference type="InterPro" id="IPR036465">
    <property type="entry name" value="vWFA_dom_sf"/>
</dbReference>
<dbReference type="EMBL" id="AQQR01000001">
    <property type="protein sequence ID" value="OWU77348.1"/>
    <property type="molecule type" value="Genomic_DNA"/>
</dbReference>
<evidence type="ECO:0000313" key="2">
    <source>
        <dbReference type="EMBL" id="OWU77348.1"/>
    </source>
</evidence>
<evidence type="ECO:0000313" key="3">
    <source>
        <dbReference type="Proteomes" id="UP000215377"/>
    </source>
</evidence>